<dbReference type="RefSeq" id="WP_091368852.1">
    <property type="nucleotide sequence ID" value="NZ_FMZF01000008.1"/>
</dbReference>
<dbReference type="EMBL" id="FMZF01000008">
    <property type="protein sequence ID" value="SDD49143.1"/>
    <property type="molecule type" value="Genomic_DNA"/>
</dbReference>
<gene>
    <name evidence="1" type="ORF">SAMN05660690_4357</name>
</gene>
<protein>
    <submittedName>
        <fullName evidence="1">Uncharacterized protein</fullName>
    </submittedName>
</protein>
<dbReference type="Proteomes" id="UP000199416">
    <property type="component" value="Unassembled WGS sequence"/>
</dbReference>
<sequence length="151" mass="14917">MSRRLHLTLGGVAVVLLSACGGDGGEPAGEPAASQGAAAAGTTTSGGSDFCAQAAGIDERVEAALTDLGDDASLSDTMRELGTDLRSVEAPAPIAGDWTALADGLDQLAGALAEVDLTDPGSLAALDQLEGDLDTASANVDTYLREECGIG</sequence>
<dbReference type="STRING" id="1190417.SAMN05660690_4357"/>
<dbReference type="PROSITE" id="PS51257">
    <property type="entry name" value="PROKAR_LIPOPROTEIN"/>
    <property type="match status" value="1"/>
</dbReference>
<dbReference type="AlphaFoldDB" id="A0A1G6V6X9"/>
<name>A0A1G6V6X9_9ACTN</name>
<reference evidence="2" key="1">
    <citation type="submission" date="2016-10" db="EMBL/GenBank/DDBJ databases">
        <authorList>
            <person name="Varghese N."/>
            <person name="Submissions S."/>
        </authorList>
    </citation>
    <scope>NUCLEOTIDE SEQUENCE [LARGE SCALE GENOMIC DNA]</scope>
    <source>
        <strain evidence="2">DSM 45421</strain>
    </source>
</reference>
<accession>A0A1G6V6X9</accession>
<evidence type="ECO:0000313" key="2">
    <source>
        <dbReference type="Proteomes" id="UP000199416"/>
    </source>
</evidence>
<dbReference type="OrthoDB" id="5195917at2"/>
<organism evidence="1 2">
    <name type="scientific">Geodermatophilus telluris</name>
    <dbReference type="NCBI Taxonomy" id="1190417"/>
    <lineage>
        <taxon>Bacteria</taxon>
        <taxon>Bacillati</taxon>
        <taxon>Actinomycetota</taxon>
        <taxon>Actinomycetes</taxon>
        <taxon>Geodermatophilales</taxon>
        <taxon>Geodermatophilaceae</taxon>
        <taxon>Geodermatophilus</taxon>
    </lineage>
</organism>
<keyword evidence="2" id="KW-1185">Reference proteome</keyword>
<proteinExistence type="predicted"/>
<evidence type="ECO:0000313" key="1">
    <source>
        <dbReference type="EMBL" id="SDD49143.1"/>
    </source>
</evidence>